<sequence>MSNPYAVAARAARPAASRGYGLLAVGLLSSGLTAIVMTAIGLFVVPQFQEVFTSFGVVLPWITRALSHGYGWIWFAPVLVLVQWRRGPGGLYRPHLAALLGVLAMLGGALVTVFGLYLPMFQIGAVV</sequence>
<protein>
    <submittedName>
        <fullName evidence="2">Uncharacterized protein</fullName>
    </submittedName>
</protein>
<feature type="transmembrane region" description="Helical" evidence="1">
    <location>
        <begin position="65"/>
        <end position="84"/>
    </location>
</feature>
<reference evidence="2 3" key="1">
    <citation type="submission" date="2017-06" db="EMBL/GenBank/DDBJ databases">
        <authorList>
            <person name="Kim H.J."/>
            <person name="Triplett B.A."/>
        </authorList>
    </citation>
    <scope>NUCLEOTIDE SEQUENCE [LARGE SCALE GENOMIC DNA]</scope>
    <source>
        <strain evidence="2 3">13146</strain>
    </source>
</reference>
<keyword evidence="1" id="KW-0812">Transmembrane</keyword>
<evidence type="ECO:0000313" key="2">
    <source>
        <dbReference type="EMBL" id="OWQ52547.1"/>
    </source>
</evidence>
<dbReference type="Proteomes" id="UP000198157">
    <property type="component" value="Unassembled WGS sequence"/>
</dbReference>
<name>A0A246HL69_STEMA</name>
<gene>
    <name evidence="2" type="ORF">CEE60_12455</name>
</gene>
<evidence type="ECO:0000256" key="1">
    <source>
        <dbReference type="SAM" id="Phobius"/>
    </source>
</evidence>
<comment type="caution">
    <text evidence="2">The sequence shown here is derived from an EMBL/GenBank/DDBJ whole genome shotgun (WGS) entry which is preliminary data.</text>
</comment>
<feature type="transmembrane region" description="Helical" evidence="1">
    <location>
        <begin position="96"/>
        <end position="118"/>
    </location>
</feature>
<feature type="transmembrane region" description="Helical" evidence="1">
    <location>
        <begin position="20"/>
        <end position="45"/>
    </location>
</feature>
<accession>A0A246HL69</accession>
<dbReference type="OrthoDB" id="6028099at2"/>
<evidence type="ECO:0000313" key="3">
    <source>
        <dbReference type="Proteomes" id="UP000198157"/>
    </source>
</evidence>
<keyword evidence="1" id="KW-0472">Membrane</keyword>
<organism evidence="2 3">
    <name type="scientific">Stenotrophomonas maltophilia</name>
    <name type="common">Pseudomonas maltophilia</name>
    <name type="synonym">Xanthomonas maltophilia</name>
    <dbReference type="NCBI Taxonomy" id="40324"/>
    <lineage>
        <taxon>Bacteria</taxon>
        <taxon>Pseudomonadati</taxon>
        <taxon>Pseudomonadota</taxon>
        <taxon>Gammaproteobacteria</taxon>
        <taxon>Lysobacterales</taxon>
        <taxon>Lysobacteraceae</taxon>
        <taxon>Stenotrophomonas</taxon>
        <taxon>Stenotrophomonas maltophilia group</taxon>
    </lineage>
</organism>
<keyword evidence="1" id="KW-1133">Transmembrane helix</keyword>
<dbReference type="EMBL" id="NIVS01000029">
    <property type="protein sequence ID" value="OWQ52547.1"/>
    <property type="molecule type" value="Genomic_DNA"/>
</dbReference>
<proteinExistence type="predicted"/>
<dbReference type="AlphaFoldDB" id="A0A246HL69"/>